<accession>A0A8T0V7V6</accession>
<keyword evidence="1" id="KW-0472">Membrane</keyword>
<name>A0A8T0V7V6_PANVG</name>
<dbReference type="Proteomes" id="UP000823388">
    <property type="component" value="Chromosome 2N"/>
</dbReference>
<keyword evidence="1" id="KW-0812">Transmembrane</keyword>
<proteinExistence type="predicted"/>
<comment type="caution">
    <text evidence="2">The sequence shown here is derived from an EMBL/GenBank/DDBJ whole genome shotgun (WGS) entry which is preliminary data.</text>
</comment>
<keyword evidence="1" id="KW-1133">Transmembrane helix</keyword>
<gene>
    <name evidence="2" type="ORF">PVAP13_2NG126600</name>
</gene>
<evidence type="ECO:0000313" key="3">
    <source>
        <dbReference type="Proteomes" id="UP000823388"/>
    </source>
</evidence>
<protein>
    <submittedName>
        <fullName evidence="2">Uncharacterized protein</fullName>
    </submittedName>
</protein>
<organism evidence="2 3">
    <name type="scientific">Panicum virgatum</name>
    <name type="common">Blackwell switchgrass</name>
    <dbReference type="NCBI Taxonomy" id="38727"/>
    <lineage>
        <taxon>Eukaryota</taxon>
        <taxon>Viridiplantae</taxon>
        <taxon>Streptophyta</taxon>
        <taxon>Embryophyta</taxon>
        <taxon>Tracheophyta</taxon>
        <taxon>Spermatophyta</taxon>
        <taxon>Magnoliopsida</taxon>
        <taxon>Liliopsida</taxon>
        <taxon>Poales</taxon>
        <taxon>Poaceae</taxon>
        <taxon>PACMAD clade</taxon>
        <taxon>Panicoideae</taxon>
        <taxon>Panicodae</taxon>
        <taxon>Paniceae</taxon>
        <taxon>Panicinae</taxon>
        <taxon>Panicum</taxon>
        <taxon>Panicum sect. Hiantes</taxon>
    </lineage>
</organism>
<evidence type="ECO:0000256" key="1">
    <source>
        <dbReference type="SAM" id="Phobius"/>
    </source>
</evidence>
<dbReference type="EMBL" id="CM029040">
    <property type="protein sequence ID" value="KAG2632821.1"/>
    <property type="molecule type" value="Genomic_DNA"/>
</dbReference>
<dbReference type="EMBL" id="CM029040">
    <property type="protein sequence ID" value="KAG2632822.1"/>
    <property type="molecule type" value="Genomic_DNA"/>
</dbReference>
<sequence length="86" mass="9878">MRPSPTMAVDPDLLGRCHQQVGRELRRERGGGCGCTMRLELRREQGCRWARASFLPGPFLHWFYILTNTSSASYALIFLINLHLML</sequence>
<reference evidence="2" key="1">
    <citation type="submission" date="2020-05" db="EMBL/GenBank/DDBJ databases">
        <title>WGS assembly of Panicum virgatum.</title>
        <authorList>
            <person name="Lovell J.T."/>
            <person name="Jenkins J."/>
            <person name="Shu S."/>
            <person name="Juenger T.E."/>
            <person name="Schmutz J."/>
        </authorList>
    </citation>
    <scope>NUCLEOTIDE SEQUENCE</scope>
    <source>
        <strain evidence="2">AP13</strain>
    </source>
</reference>
<evidence type="ECO:0000313" key="2">
    <source>
        <dbReference type="EMBL" id="KAG2632821.1"/>
    </source>
</evidence>
<keyword evidence="3" id="KW-1185">Reference proteome</keyword>
<feature type="transmembrane region" description="Helical" evidence="1">
    <location>
        <begin position="62"/>
        <end position="84"/>
    </location>
</feature>
<dbReference type="AlphaFoldDB" id="A0A8T0V7V6"/>